<evidence type="ECO:0000259" key="6">
    <source>
        <dbReference type="PROSITE" id="PS50977"/>
    </source>
</evidence>
<feature type="DNA-binding region" description="H-T-H motif" evidence="4">
    <location>
        <begin position="44"/>
        <end position="63"/>
    </location>
</feature>
<dbReference type="SUPFAM" id="SSF48498">
    <property type="entry name" value="Tetracyclin repressor-like, C-terminal domain"/>
    <property type="match status" value="1"/>
</dbReference>
<evidence type="ECO:0000256" key="4">
    <source>
        <dbReference type="PROSITE-ProRule" id="PRU00335"/>
    </source>
</evidence>
<dbReference type="InterPro" id="IPR011075">
    <property type="entry name" value="TetR_C"/>
</dbReference>
<dbReference type="GO" id="GO:0000976">
    <property type="term" value="F:transcription cis-regulatory region binding"/>
    <property type="evidence" value="ECO:0007669"/>
    <property type="project" value="TreeGrafter"/>
</dbReference>
<dbReference type="AlphaFoldDB" id="A0A1N7EZG3"/>
<dbReference type="SUPFAM" id="SSF46689">
    <property type="entry name" value="Homeodomain-like"/>
    <property type="match status" value="1"/>
</dbReference>
<feature type="compositionally biased region" description="Polar residues" evidence="5">
    <location>
        <begin position="1"/>
        <end position="10"/>
    </location>
</feature>
<dbReference type="PANTHER" id="PTHR30055:SF148">
    <property type="entry name" value="TETR-FAMILY TRANSCRIPTIONAL REGULATOR"/>
    <property type="match status" value="1"/>
</dbReference>
<reference evidence="7 8" key="1">
    <citation type="submission" date="2017-01" db="EMBL/GenBank/DDBJ databases">
        <authorList>
            <person name="Mah S.A."/>
            <person name="Swanson W.J."/>
            <person name="Moy G.W."/>
            <person name="Vacquier V.D."/>
        </authorList>
    </citation>
    <scope>NUCLEOTIDE SEQUENCE [LARGE SCALE GENOMIC DNA]</scope>
    <source>
        <strain evidence="7 8">CPCC 203464</strain>
    </source>
</reference>
<dbReference type="Gene3D" id="1.10.357.10">
    <property type="entry name" value="Tetracycline Repressor, domain 2"/>
    <property type="match status" value="1"/>
</dbReference>
<dbReference type="STRING" id="1344003.SAMN05445060_1672"/>
<evidence type="ECO:0000256" key="2">
    <source>
        <dbReference type="ARBA" id="ARBA00023125"/>
    </source>
</evidence>
<keyword evidence="8" id="KW-1185">Reference proteome</keyword>
<sequence length="197" mass="21453">MTVASTTSTDARGRRPGGRSARVQDAVYRAVGTLVSTGFRETMTIPQVAEAAGVNPTSIYRRWGSVDVLLEEVAVAALTRDEPLPDTGNLPADLDAWAVIIAEDIARPHRVAYLRALVSARDDGGVETCPCWETRRAQAGQMIDRARDRGERVPEPRQVLDHMVAPLYHHAVFGLPIDADYARVLVTDVLRMAAAPN</sequence>
<proteinExistence type="predicted"/>
<keyword evidence="2 4" id="KW-0238">DNA-binding</keyword>
<dbReference type="PROSITE" id="PS50977">
    <property type="entry name" value="HTH_TETR_2"/>
    <property type="match status" value="1"/>
</dbReference>
<feature type="domain" description="HTH tetR-type" evidence="6">
    <location>
        <begin position="20"/>
        <end position="81"/>
    </location>
</feature>
<dbReference type="Pfam" id="PF00440">
    <property type="entry name" value="TetR_N"/>
    <property type="match status" value="1"/>
</dbReference>
<name>A0A1N7EZG3_9NOCA</name>
<dbReference type="Gene3D" id="1.10.10.60">
    <property type="entry name" value="Homeodomain-like"/>
    <property type="match status" value="1"/>
</dbReference>
<evidence type="ECO:0000256" key="5">
    <source>
        <dbReference type="SAM" id="MobiDB-lite"/>
    </source>
</evidence>
<dbReference type="RefSeq" id="WP_076478457.1">
    <property type="nucleotide sequence ID" value="NZ_FTNT01000004.1"/>
</dbReference>
<dbReference type="PANTHER" id="PTHR30055">
    <property type="entry name" value="HTH-TYPE TRANSCRIPTIONAL REGULATOR RUTR"/>
    <property type="match status" value="1"/>
</dbReference>
<dbReference type="InterPro" id="IPR009057">
    <property type="entry name" value="Homeodomain-like_sf"/>
</dbReference>
<dbReference type="Proteomes" id="UP000186218">
    <property type="component" value="Unassembled WGS sequence"/>
</dbReference>
<evidence type="ECO:0000256" key="1">
    <source>
        <dbReference type="ARBA" id="ARBA00023015"/>
    </source>
</evidence>
<dbReference type="InterPro" id="IPR050109">
    <property type="entry name" value="HTH-type_TetR-like_transc_reg"/>
</dbReference>
<evidence type="ECO:0000256" key="3">
    <source>
        <dbReference type="ARBA" id="ARBA00023163"/>
    </source>
</evidence>
<gene>
    <name evidence="7" type="ORF">SAMN05445060_1672</name>
</gene>
<keyword evidence="3" id="KW-0804">Transcription</keyword>
<dbReference type="Pfam" id="PF16859">
    <property type="entry name" value="TetR_C_11"/>
    <property type="match status" value="1"/>
</dbReference>
<protein>
    <submittedName>
        <fullName evidence="7">Transcriptional regulator, TetR family</fullName>
    </submittedName>
</protein>
<evidence type="ECO:0000313" key="8">
    <source>
        <dbReference type="Proteomes" id="UP000186218"/>
    </source>
</evidence>
<dbReference type="OrthoDB" id="9796019at2"/>
<organism evidence="7 8">
    <name type="scientific">Williamsia sterculiae</name>
    <dbReference type="NCBI Taxonomy" id="1344003"/>
    <lineage>
        <taxon>Bacteria</taxon>
        <taxon>Bacillati</taxon>
        <taxon>Actinomycetota</taxon>
        <taxon>Actinomycetes</taxon>
        <taxon>Mycobacteriales</taxon>
        <taxon>Nocardiaceae</taxon>
        <taxon>Williamsia</taxon>
    </lineage>
</organism>
<feature type="region of interest" description="Disordered" evidence="5">
    <location>
        <begin position="1"/>
        <end position="22"/>
    </location>
</feature>
<keyword evidence="1" id="KW-0805">Transcription regulation</keyword>
<evidence type="ECO:0000313" key="7">
    <source>
        <dbReference type="EMBL" id="SIR93476.1"/>
    </source>
</evidence>
<dbReference type="EMBL" id="FTNT01000004">
    <property type="protein sequence ID" value="SIR93476.1"/>
    <property type="molecule type" value="Genomic_DNA"/>
</dbReference>
<dbReference type="GO" id="GO:0003700">
    <property type="term" value="F:DNA-binding transcription factor activity"/>
    <property type="evidence" value="ECO:0007669"/>
    <property type="project" value="TreeGrafter"/>
</dbReference>
<dbReference type="InterPro" id="IPR001647">
    <property type="entry name" value="HTH_TetR"/>
</dbReference>
<accession>A0A1N7EZG3</accession>
<dbReference type="InterPro" id="IPR036271">
    <property type="entry name" value="Tet_transcr_reg_TetR-rel_C_sf"/>
</dbReference>